<keyword evidence="5 9" id="KW-0418">Kinase</keyword>
<protein>
    <recommendedName>
        <fullName evidence="3">histidine kinase</fullName>
        <ecNumber evidence="3">2.7.13.3</ecNumber>
    </recommendedName>
</protein>
<keyword evidence="4" id="KW-0808">Transferase</keyword>
<dbReference type="InterPro" id="IPR036097">
    <property type="entry name" value="HisK_dim/P_sf"/>
</dbReference>
<evidence type="ECO:0000256" key="1">
    <source>
        <dbReference type="ARBA" id="ARBA00000085"/>
    </source>
</evidence>
<evidence type="ECO:0000256" key="4">
    <source>
        <dbReference type="ARBA" id="ARBA00022679"/>
    </source>
</evidence>
<evidence type="ECO:0000313" key="9">
    <source>
        <dbReference type="EMBL" id="HIT17785.1"/>
    </source>
</evidence>
<gene>
    <name evidence="9" type="ORF">IAD04_05375</name>
</gene>
<dbReference type="GO" id="GO:0000156">
    <property type="term" value="F:phosphorelay response regulator activity"/>
    <property type="evidence" value="ECO:0007669"/>
    <property type="project" value="TreeGrafter"/>
</dbReference>
<dbReference type="InterPro" id="IPR050351">
    <property type="entry name" value="BphY/WalK/GraS-like"/>
</dbReference>
<keyword evidence="7" id="KW-1133">Transmembrane helix</keyword>
<dbReference type="EC" id="2.7.13.3" evidence="3"/>
<dbReference type="GO" id="GO:0000155">
    <property type="term" value="F:phosphorelay sensor kinase activity"/>
    <property type="evidence" value="ECO:0007669"/>
    <property type="project" value="InterPro"/>
</dbReference>
<dbReference type="Gene3D" id="3.30.565.10">
    <property type="entry name" value="Histidine kinase-like ATPase, C-terminal domain"/>
    <property type="match status" value="1"/>
</dbReference>
<dbReference type="GO" id="GO:0007234">
    <property type="term" value="P:osmosensory signaling via phosphorelay pathway"/>
    <property type="evidence" value="ECO:0007669"/>
    <property type="project" value="TreeGrafter"/>
</dbReference>
<dbReference type="InterPro" id="IPR003594">
    <property type="entry name" value="HATPase_dom"/>
</dbReference>
<feature type="transmembrane region" description="Helical" evidence="7">
    <location>
        <begin position="310"/>
        <end position="331"/>
    </location>
</feature>
<dbReference type="SUPFAM" id="SSF47384">
    <property type="entry name" value="Homodimeric domain of signal transducing histidine kinase"/>
    <property type="match status" value="1"/>
</dbReference>
<feature type="transmembrane region" description="Helical" evidence="7">
    <location>
        <begin position="368"/>
        <end position="389"/>
    </location>
</feature>
<dbReference type="PROSITE" id="PS50109">
    <property type="entry name" value="HIS_KIN"/>
    <property type="match status" value="1"/>
</dbReference>
<dbReference type="GO" id="GO:0030295">
    <property type="term" value="F:protein kinase activator activity"/>
    <property type="evidence" value="ECO:0007669"/>
    <property type="project" value="TreeGrafter"/>
</dbReference>
<dbReference type="PANTHER" id="PTHR42878:SF14">
    <property type="entry name" value="OSMOLARITY TWO-COMPONENT SYSTEM PROTEIN SSK1"/>
    <property type="match status" value="1"/>
</dbReference>
<name>A0A9D1KB00_9FIRM</name>
<dbReference type="SUPFAM" id="SSF55874">
    <property type="entry name" value="ATPase domain of HSP90 chaperone/DNA topoisomerase II/histidine kinase"/>
    <property type="match status" value="1"/>
</dbReference>
<dbReference type="InterPro" id="IPR036890">
    <property type="entry name" value="HATPase_C_sf"/>
</dbReference>
<keyword evidence="7" id="KW-0812">Transmembrane</keyword>
<comment type="subcellular location">
    <subcellularLocation>
        <location evidence="2">Membrane</location>
    </subcellularLocation>
</comment>
<keyword evidence="7" id="KW-0472">Membrane</keyword>
<feature type="transmembrane region" description="Helical" evidence="7">
    <location>
        <begin position="337"/>
        <end position="356"/>
    </location>
</feature>
<feature type="transmembrane region" description="Helical" evidence="7">
    <location>
        <begin position="395"/>
        <end position="416"/>
    </location>
</feature>
<reference evidence="9" key="2">
    <citation type="journal article" date="2021" name="PeerJ">
        <title>Extensive microbial diversity within the chicken gut microbiome revealed by metagenomics and culture.</title>
        <authorList>
            <person name="Gilroy R."/>
            <person name="Ravi A."/>
            <person name="Getino M."/>
            <person name="Pursley I."/>
            <person name="Horton D.L."/>
            <person name="Alikhan N.F."/>
            <person name="Baker D."/>
            <person name="Gharbi K."/>
            <person name="Hall N."/>
            <person name="Watson M."/>
            <person name="Adriaenssens E.M."/>
            <person name="Foster-Nyarko E."/>
            <person name="Jarju S."/>
            <person name="Secka A."/>
            <person name="Antonio M."/>
            <person name="Oren A."/>
            <person name="Chaudhuri R.R."/>
            <person name="La Ragione R."/>
            <person name="Hildebrand F."/>
            <person name="Pallen M.J."/>
        </authorList>
    </citation>
    <scope>NUCLEOTIDE SEQUENCE</scope>
    <source>
        <strain evidence="9">14508</strain>
    </source>
</reference>
<evidence type="ECO:0000256" key="3">
    <source>
        <dbReference type="ARBA" id="ARBA00012438"/>
    </source>
</evidence>
<evidence type="ECO:0000256" key="2">
    <source>
        <dbReference type="ARBA" id="ARBA00004370"/>
    </source>
</evidence>
<feature type="transmembrane region" description="Helical" evidence="7">
    <location>
        <begin position="252"/>
        <end position="273"/>
    </location>
</feature>
<dbReference type="SMART" id="SM00387">
    <property type="entry name" value="HATPase_c"/>
    <property type="match status" value="1"/>
</dbReference>
<proteinExistence type="predicted"/>
<dbReference type="InterPro" id="IPR005467">
    <property type="entry name" value="His_kinase_dom"/>
</dbReference>
<dbReference type="PRINTS" id="PR00344">
    <property type="entry name" value="BCTRLSENSOR"/>
</dbReference>
<sequence>MKTKYLFFSLFLIFFVLSFLTFPILMNIQTNHLQPLPNYPIATEHEEKKIALKIEDITSFHQITSYNVISDDFSNDENLKNKSTTGTISFIFLNLDPNDERFEEKSKQLSSLLQRDNHWHLTLYLSPIFSSCIIYVNGIKAYSIGKMSAENDSNSSTHQSITQPIFLDLSFNASKEALLKDNSLLKKEVTIQYESRQNNLSGIQGLILIGEDEAIREIIQRDIFFIYAVVLISILVLSLFIFVSILKRTLHYLPQIIGIIGIFLLSTSLYNLYDVTTNPFFLVAIFKSSFAILCFSGCMDLFQEKKNKKLKIIFMTTYGILFVINFLAGYFSDIPLIFIGEIVQFLVSLGIFAIATARIISRSNHKNYWQIIFLPALMFSQLIHFNTLIYLSPFFYLAFFILIIITVLGMKEFILLERTNRHLMNNMQEEVKIQTKNLQTLIEEKDTLLRYVSHDMKKPIQGINHDLKLLKINLDDEQQMKAYHSITMRSSQIEKTLNELTKYEKNNFVIEKSKTLSIKKIIYTIYDNMKPDCDANGIELTIFPVDFNIYGKENNLISILNNIVLNAIEHAECSKIEIKSFKNKEKGFIEIIDNGKGIDGHIDVFLPYYSISKTDENRGIGLYISKKFIQSMGGDITYKNENHHLIFTISLPLA</sequence>
<evidence type="ECO:0000256" key="5">
    <source>
        <dbReference type="ARBA" id="ARBA00022777"/>
    </source>
</evidence>
<evidence type="ECO:0000256" key="7">
    <source>
        <dbReference type="SAM" id="Phobius"/>
    </source>
</evidence>
<dbReference type="EMBL" id="DVKI01000169">
    <property type="protein sequence ID" value="HIT17785.1"/>
    <property type="molecule type" value="Genomic_DNA"/>
</dbReference>
<dbReference type="InterPro" id="IPR004358">
    <property type="entry name" value="Sig_transdc_His_kin-like_C"/>
</dbReference>
<dbReference type="Pfam" id="PF02518">
    <property type="entry name" value="HATPase_c"/>
    <property type="match status" value="1"/>
</dbReference>
<feature type="transmembrane region" description="Helical" evidence="7">
    <location>
        <begin position="279"/>
        <end position="298"/>
    </location>
</feature>
<dbReference type="Proteomes" id="UP000886893">
    <property type="component" value="Unassembled WGS sequence"/>
</dbReference>
<evidence type="ECO:0000313" key="10">
    <source>
        <dbReference type="Proteomes" id="UP000886893"/>
    </source>
</evidence>
<feature type="domain" description="Histidine kinase" evidence="8">
    <location>
        <begin position="451"/>
        <end position="654"/>
    </location>
</feature>
<dbReference type="PANTHER" id="PTHR42878">
    <property type="entry name" value="TWO-COMPONENT HISTIDINE KINASE"/>
    <property type="match status" value="1"/>
</dbReference>
<accession>A0A9D1KB00</accession>
<dbReference type="Gene3D" id="1.10.287.130">
    <property type="match status" value="1"/>
</dbReference>
<comment type="catalytic activity">
    <reaction evidence="1">
        <text>ATP + protein L-histidine = ADP + protein N-phospho-L-histidine.</text>
        <dbReference type="EC" id="2.7.13.3"/>
    </reaction>
</comment>
<reference evidence="9" key="1">
    <citation type="submission" date="2020-10" db="EMBL/GenBank/DDBJ databases">
        <authorList>
            <person name="Gilroy R."/>
        </authorList>
    </citation>
    <scope>NUCLEOTIDE SEQUENCE</scope>
    <source>
        <strain evidence="9">14508</strain>
    </source>
</reference>
<dbReference type="AlphaFoldDB" id="A0A9D1KB00"/>
<evidence type="ECO:0000256" key="6">
    <source>
        <dbReference type="ARBA" id="ARBA00023012"/>
    </source>
</evidence>
<comment type="caution">
    <text evidence="9">The sequence shown here is derived from an EMBL/GenBank/DDBJ whole genome shotgun (WGS) entry which is preliminary data.</text>
</comment>
<keyword evidence="6" id="KW-0902">Two-component regulatory system</keyword>
<feature type="transmembrane region" description="Helical" evidence="7">
    <location>
        <begin position="224"/>
        <end position="245"/>
    </location>
</feature>
<evidence type="ECO:0000259" key="8">
    <source>
        <dbReference type="PROSITE" id="PS50109"/>
    </source>
</evidence>
<organism evidence="9 10">
    <name type="scientific">Candidatus Caccosoma faecigallinarum</name>
    <dbReference type="NCBI Taxonomy" id="2840720"/>
    <lineage>
        <taxon>Bacteria</taxon>
        <taxon>Bacillati</taxon>
        <taxon>Bacillota</taxon>
        <taxon>Bacillota incertae sedis</taxon>
        <taxon>Candidatus Caccosoma</taxon>
    </lineage>
</organism>